<dbReference type="Pfam" id="PF08736">
    <property type="entry name" value="FA"/>
    <property type="match status" value="1"/>
</dbReference>
<dbReference type="Gene3D" id="3.90.190.10">
    <property type="entry name" value="Protein tyrosine phosphatase superfamily"/>
    <property type="match status" value="1"/>
</dbReference>
<dbReference type="SUPFAM" id="SSF52799">
    <property type="entry name" value="(Phosphotyrosine protein) phosphatases II"/>
    <property type="match status" value="1"/>
</dbReference>
<dbReference type="PROSITE" id="PS50106">
    <property type="entry name" value="PDZ"/>
    <property type="match status" value="1"/>
</dbReference>
<comment type="similarity">
    <text evidence="3">Belongs to the protein-tyrosine phosphatase family. Non-receptor class subfamily.</text>
</comment>
<evidence type="ECO:0000256" key="6">
    <source>
        <dbReference type="ARBA" id="ARBA00022801"/>
    </source>
</evidence>
<keyword evidence="5" id="KW-0963">Cytoplasm</keyword>
<dbReference type="Gene3D" id="1.20.80.10">
    <property type="match status" value="1"/>
</dbReference>
<protein>
    <recommendedName>
        <fullName evidence="4">protein-tyrosine-phosphatase</fullName>
        <ecNumber evidence="4">3.1.3.48</ecNumber>
    </recommendedName>
</protein>
<feature type="domain" description="Tyrosine-protein phosphatase" evidence="11">
    <location>
        <begin position="778"/>
        <end position="1037"/>
    </location>
</feature>
<evidence type="ECO:0000259" key="14">
    <source>
        <dbReference type="PROSITE" id="PS50106"/>
    </source>
</evidence>
<dbReference type="SUPFAM" id="SSF50729">
    <property type="entry name" value="PH domain-like"/>
    <property type="match status" value="1"/>
</dbReference>
<dbReference type="Pfam" id="PF00373">
    <property type="entry name" value="FERM_M"/>
    <property type="match status" value="1"/>
</dbReference>
<dbReference type="Pfam" id="PF09379">
    <property type="entry name" value="FERM_N"/>
    <property type="match status" value="1"/>
</dbReference>
<dbReference type="InterPro" id="IPR036034">
    <property type="entry name" value="PDZ_sf"/>
</dbReference>
<feature type="compositionally biased region" description="Low complexity" evidence="10">
    <location>
        <begin position="610"/>
        <end position="624"/>
    </location>
</feature>
<evidence type="ECO:0000256" key="2">
    <source>
        <dbReference type="ARBA" id="ARBA00004282"/>
    </source>
</evidence>
<dbReference type="SMART" id="SM00228">
    <property type="entry name" value="PDZ"/>
    <property type="match status" value="1"/>
</dbReference>
<dbReference type="Pfam" id="PF00102">
    <property type="entry name" value="Y_phosphatase"/>
    <property type="match status" value="1"/>
</dbReference>
<evidence type="ECO:0000256" key="4">
    <source>
        <dbReference type="ARBA" id="ARBA00013064"/>
    </source>
</evidence>
<dbReference type="InterPro" id="IPR016130">
    <property type="entry name" value="Tyr_Pase_AS"/>
</dbReference>
<feature type="region of interest" description="Disordered" evidence="10">
    <location>
        <begin position="456"/>
        <end position="481"/>
    </location>
</feature>
<feature type="domain" description="Tyrosine specific protein phosphatases" evidence="12">
    <location>
        <begin position="953"/>
        <end position="1028"/>
    </location>
</feature>
<evidence type="ECO:0000256" key="3">
    <source>
        <dbReference type="ARBA" id="ARBA00009649"/>
    </source>
</evidence>
<dbReference type="SUPFAM" id="SSF47031">
    <property type="entry name" value="Second domain of FERM"/>
    <property type="match status" value="1"/>
</dbReference>
<proteinExistence type="inferred from homology"/>
<keyword evidence="16" id="KW-1185">Reference proteome</keyword>
<keyword evidence="9" id="KW-0206">Cytoskeleton</keyword>
<dbReference type="InterPro" id="IPR018980">
    <property type="entry name" value="FERM_PH-like_C"/>
</dbReference>
<dbReference type="PROSITE" id="PS00383">
    <property type="entry name" value="TYR_PHOSPHATASE_1"/>
    <property type="match status" value="1"/>
</dbReference>
<evidence type="ECO:0000259" key="11">
    <source>
        <dbReference type="PROSITE" id="PS50055"/>
    </source>
</evidence>
<feature type="domain" description="PDZ" evidence="14">
    <location>
        <begin position="631"/>
        <end position="701"/>
    </location>
</feature>
<sequence length="1058" mass="120142">MDIKVLRGPSGTYNVRDTERTSVKPLKTCRCIVTFLDDTQQTFDIDKKAKGQTLLDQVFQHLDLIESDFFGLKFVQHESQRQHSPPVSFLKSTFNTSGPLSIASLSGITKNNSGSYDPPIINQSDNLVERWLEPNKTIRKQFKSGPPYTFQFRVRFYVSDPSKLHDEQTRYHFVLQIKQDILEGRLLLPPSTAITLASYILQSQIGDYSPEEHKKNYVSQYKLMPNQNEDANKQIAELHKQHKGQTSADAEFRFLSHAKRLDRYGIEFYPAKDSSKLDVQIGVSFIGISVFKDETQINTFSWAKIIKIMFKRKHFFVQLRREGTETCDHLIGFNLLTNQACKTFWMNCAAHHSFFRLPRPKIQSRGFLSFFNLGSRFRYSGKTEYQTIEECRKSLDYLSRSPSKQYARRTIPNFTTARENHFANGKSYCEVDGAGTTLVRNGIFSRTVDETISQGYSSMDRNRDDKVQPNGNGEPHAVRPNSCFLKSLPSEDRRFNKSNTTTSRTTVFGMPTNQRYHTISAVTGCGRKTVIGNKNLSSFKASNADSGNSSANDKHHKVTRNQAKRPKTCNDHLNSVTCVNSDSSKHHRYENDDQCEQSLKNSDSNEPDSSNHSGAASSCSDTSSDSRVIKEVRMLVGADGRYGFNVQSTPDNDRVLISKVGKDSPAQHCDPKLEEGDQVIKINGHNVAGSTHEEIVKLIKSIREKTPPELVLEVLSRGSQISQSISPSSESGGKSLSASNISHTYTNAESLTKNEKRQPHDLEGSIIALKKSIENGDIIRDFESLARKKPEETLEESRQMENVRKNRYQDILPYDSTRVILSDAMTGDYINASFVNMEIPRSEFCNRYIATQGPLPSTCDDFWQMIWEQRSSLIIMVTPLIEDGRVKCHKYWPDEGKEIRYGQLSVKTQNEKTKSATIDRRLIVTDIKSGKKHVVTQVQYLAWPDHEIPGDCSDFLKLVNRVKKHRSSRSKGPVVVHCSAGIGRTGVLILMETALCMMEVGQPIYPLQIVEEMRSQRGMLIQTSNQFKFVTEAIVRVYEQKLFKQSTKRSLKRALYHL</sequence>
<evidence type="ECO:0000313" key="16">
    <source>
        <dbReference type="Proteomes" id="UP000825002"/>
    </source>
</evidence>
<dbReference type="SMART" id="SM00194">
    <property type="entry name" value="PTPc"/>
    <property type="match status" value="1"/>
</dbReference>
<evidence type="ECO:0000256" key="9">
    <source>
        <dbReference type="ARBA" id="ARBA00023212"/>
    </source>
</evidence>
<organism evidence="15 16">
    <name type="scientific">Fragariocoptes setiger</name>
    <dbReference type="NCBI Taxonomy" id="1670756"/>
    <lineage>
        <taxon>Eukaryota</taxon>
        <taxon>Metazoa</taxon>
        <taxon>Ecdysozoa</taxon>
        <taxon>Arthropoda</taxon>
        <taxon>Chelicerata</taxon>
        <taxon>Arachnida</taxon>
        <taxon>Acari</taxon>
        <taxon>Acariformes</taxon>
        <taxon>Trombidiformes</taxon>
        <taxon>Prostigmata</taxon>
        <taxon>Eupodina</taxon>
        <taxon>Eriophyoidea</taxon>
        <taxon>Phytoptidae</taxon>
        <taxon>Fragariocoptes</taxon>
    </lineage>
</organism>
<dbReference type="InterPro" id="IPR000242">
    <property type="entry name" value="PTP_cat"/>
</dbReference>
<evidence type="ECO:0000256" key="10">
    <source>
        <dbReference type="SAM" id="MobiDB-lite"/>
    </source>
</evidence>
<dbReference type="Proteomes" id="UP000825002">
    <property type="component" value="Unassembled WGS sequence"/>
</dbReference>
<dbReference type="PANTHER" id="PTHR45706:SF4">
    <property type="entry name" value="TYROSINE-PROTEIN PHOSPHATASE"/>
    <property type="match status" value="1"/>
</dbReference>
<dbReference type="PROSITE" id="PS50055">
    <property type="entry name" value="TYR_PHOSPHATASE_PTP"/>
    <property type="match status" value="1"/>
</dbReference>
<dbReference type="SMART" id="SM00295">
    <property type="entry name" value="B41"/>
    <property type="match status" value="1"/>
</dbReference>
<dbReference type="InterPro" id="IPR003595">
    <property type="entry name" value="Tyr_Pase_cat"/>
</dbReference>
<evidence type="ECO:0000313" key="15">
    <source>
        <dbReference type="EMBL" id="KAG9508953.1"/>
    </source>
</evidence>
<dbReference type="InterPro" id="IPR019749">
    <property type="entry name" value="Band_41_domain"/>
</dbReference>
<dbReference type="InterPro" id="IPR035963">
    <property type="entry name" value="FERM_2"/>
</dbReference>
<dbReference type="InterPro" id="IPR019747">
    <property type="entry name" value="FERM_CS"/>
</dbReference>
<evidence type="ECO:0000259" key="13">
    <source>
        <dbReference type="PROSITE" id="PS50057"/>
    </source>
</evidence>
<dbReference type="SUPFAM" id="SSF54236">
    <property type="entry name" value="Ubiquitin-like"/>
    <property type="match status" value="1"/>
</dbReference>
<dbReference type="SMART" id="SM01196">
    <property type="entry name" value="FERM_C"/>
    <property type="match status" value="1"/>
</dbReference>
<evidence type="ECO:0000256" key="8">
    <source>
        <dbReference type="ARBA" id="ARBA00022949"/>
    </source>
</evidence>
<dbReference type="PANTHER" id="PTHR45706">
    <property type="entry name" value="TYROSINE-PROTEIN PHOSPHATASE"/>
    <property type="match status" value="1"/>
</dbReference>
<dbReference type="Gene3D" id="3.10.20.90">
    <property type="entry name" value="Phosphatidylinositol 3-kinase Catalytic Subunit, Chain A, domain 1"/>
    <property type="match status" value="1"/>
</dbReference>
<evidence type="ECO:0000256" key="1">
    <source>
        <dbReference type="ARBA" id="ARBA00004245"/>
    </source>
</evidence>
<comment type="subcellular location">
    <subcellularLocation>
        <location evidence="2">Cell junction</location>
    </subcellularLocation>
    <subcellularLocation>
        <location evidence="1">Cytoplasm</location>
        <location evidence="1">Cytoskeleton</location>
    </subcellularLocation>
</comment>
<dbReference type="Gene3D" id="2.30.29.30">
    <property type="entry name" value="Pleckstrin-homology domain (PH domain)/Phosphotyrosine-binding domain (PTB)"/>
    <property type="match status" value="1"/>
</dbReference>
<dbReference type="InterPro" id="IPR000299">
    <property type="entry name" value="FERM_domain"/>
</dbReference>
<feature type="compositionally biased region" description="Polar residues" evidence="10">
    <location>
        <begin position="596"/>
        <end position="608"/>
    </location>
</feature>
<comment type="caution">
    <text evidence="15">The sequence shown here is derived from an EMBL/GenBank/DDBJ whole genome shotgun (WGS) entry which is preliminary data.</text>
</comment>
<evidence type="ECO:0000259" key="12">
    <source>
        <dbReference type="PROSITE" id="PS50056"/>
    </source>
</evidence>
<dbReference type="InterPro" id="IPR014847">
    <property type="entry name" value="FA"/>
</dbReference>
<dbReference type="Pfam" id="PF00595">
    <property type="entry name" value="PDZ"/>
    <property type="match status" value="1"/>
</dbReference>
<dbReference type="InterPro" id="IPR029071">
    <property type="entry name" value="Ubiquitin-like_domsf"/>
</dbReference>
<dbReference type="InterPro" id="IPR001478">
    <property type="entry name" value="PDZ"/>
</dbReference>
<name>A0ABQ7S697_9ACAR</name>
<reference evidence="15 16" key="1">
    <citation type="submission" date="2020-10" db="EMBL/GenBank/DDBJ databases">
        <authorList>
            <person name="Klimov P.B."/>
            <person name="Dyachkov S.M."/>
            <person name="Chetverikov P.E."/>
        </authorList>
    </citation>
    <scope>NUCLEOTIDE SEQUENCE [LARGE SCALE GENOMIC DNA]</scope>
    <source>
        <strain evidence="15">BMOC 18-1129-001#AD2665</strain>
        <tissue evidence="15">Entire mites</tissue>
    </source>
</reference>
<dbReference type="InterPro" id="IPR014352">
    <property type="entry name" value="FERM/acyl-CoA-bd_prot_sf"/>
</dbReference>
<dbReference type="PROSITE" id="PS00661">
    <property type="entry name" value="FERM_2"/>
    <property type="match status" value="1"/>
</dbReference>
<dbReference type="InterPro" id="IPR029021">
    <property type="entry name" value="Prot-tyrosine_phosphatase-like"/>
</dbReference>
<dbReference type="Pfam" id="PF09380">
    <property type="entry name" value="FERM_C"/>
    <property type="match status" value="1"/>
</dbReference>
<dbReference type="PROSITE" id="PS50056">
    <property type="entry name" value="TYR_PHOSPHATASE_2"/>
    <property type="match status" value="1"/>
</dbReference>
<keyword evidence="8" id="KW-0965">Cell junction</keyword>
<dbReference type="EC" id="3.1.3.48" evidence="4"/>
<evidence type="ECO:0000256" key="7">
    <source>
        <dbReference type="ARBA" id="ARBA00022912"/>
    </source>
</evidence>
<dbReference type="Gene3D" id="2.30.42.10">
    <property type="match status" value="1"/>
</dbReference>
<feature type="region of interest" description="Disordered" evidence="10">
    <location>
        <begin position="541"/>
        <end position="624"/>
    </location>
</feature>
<dbReference type="InterPro" id="IPR011993">
    <property type="entry name" value="PH-like_dom_sf"/>
</dbReference>
<dbReference type="InterPro" id="IPR019748">
    <property type="entry name" value="FERM_central"/>
</dbReference>
<dbReference type="SMART" id="SM01195">
    <property type="entry name" value="FA"/>
    <property type="match status" value="1"/>
</dbReference>
<dbReference type="PROSITE" id="PS50057">
    <property type="entry name" value="FERM_3"/>
    <property type="match status" value="1"/>
</dbReference>
<dbReference type="InterPro" id="IPR000387">
    <property type="entry name" value="Tyr_Pase_dom"/>
</dbReference>
<dbReference type="CDD" id="cd14473">
    <property type="entry name" value="FERM_B-lobe"/>
    <property type="match status" value="1"/>
</dbReference>
<dbReference type="EMBL" id="JAIFTH010000795">
    <property type="protein sequence ID" value="KAG9508953.1"/>
    <property type="molecule type" value="Genomic_DNA"/>
</dbReference>
<evidence type="ECO:0000256" key="5">
    <source>
        <dbReference type="ARBA" id="ARBA00022490"/>
    </source>
</evidence>
<dbReference type="SUPFAM" id="SSF50156">
    <property type="entry name" value="PDZ domain-like"/>
    <property type="match status" value="1"/>
</dbReference>
<feature type="compositionally biased region" description="Low complexity" evidence="10">
    <location>
        <begin position="541"/>
        <end position="551"/>
    </location>
</feature>
<dbReference type="PRINTS" id="PR00700">
    <property type="entry name" value="PRTYPHPHTASE"/>
</dbReference>
<feature type="compositionally biased region" description="Basic residues" evidence="10">
    <location>
        <begin position="554"/>
        <end position="567"/>
    </location>
</feature>
<dbReference type="InterPro" id="IPR018979">
    <property type="entry name" value="FERM_N"/>
</dbReference>
<keyword evidence="6" id="KW-0378">Hydrolase</keyword>
<feature type="compositionally biased region" description="Polar residues" evidence="10">
    <location>
        <begin position="571"/>
        <end position="582"/>
    </location>
</feature>
<gene>
    <name evidence="15" type="primary">PTPN3</name>
    <name evidence="15" type="ORF">GZH46_02540</name>
</gene>
<accession>A0ABQ7S697</accession>
<keyword evidence="7" id="KW-0904">Protein phosphatase</keyword>
<dbReference type="PROSITE" id="PS00660">
    <property type="entry name" value="FERM_1"/>
    <property type="match status" value="1"/>
</dbReference>
<feature type="domain" description="FERM" evidence="13">
    <location>
        <begin position="29"/>
        <end position="359"/>
    </location>
</feature>
<dbReference type="SMART" id="SM00404">
    <property type="entry name" value="PTPc_motif"/>
    <property type="match status" value="1"/>
</dbReference>